<keyword evidence="1 2" id="KW-0808">Transferase</keyword>
<dbReference type="InterPro" id="IPR050483">
    <property type="entry name" value="CoA-transferase_III_domain"/>
</dbReference>
<dbReference type="GO" id="GO:0008410">
    <property type="term" value="F:CoA-transferase activity"/>
    <property type="evidence" value="ECO:0007669"/>
    <property type="project" value="TreeGrafter"/>
</dbReference>
<dbReference type="InterPro" id="IPR003673">
    <property type="entry name" value="CoA-Trfase_fam_III"/>
</dbReference>
<organism evidence="2 3">
    <name type="scientific">Eiseniibacteriota bacterium</name>
    <dbReference type="NCBI Taxonomy" id="2212470"/>
    <lineage>
        <taxon>Bacteria</taxon>
        <taxon>Candidatus Eiseniibacteriota</taxon>
    </lineage>
</organism>
<dbReference type="InterPro" id="IPR044855">
    <property type="entry name" value="CoA-Trfase_III_dom3_sf"/>
</dbReference>
<dbReference type="PANTHER" id="PTHR48207">
    <property type="entry name" value="SUCCINATE--HYDROXYMETHYLGLUTARATE COA-TRANSFERASE"/>
    <property type="match status" value="1"/>
</dbReference>
<sequence length="410" mass="44320">MNSQDASKSGPPLAGLLVLDLSQILSGPYCTMLLADLGAEVIKIEPPGGDRARDIGPMAGPDSSYFISVNRGKKSVVIDLQTIEGRELFLRMVDHADGLVENFRPGVLDRLGLGHEVLLSRNPRLIYASITGFGHTGPYAQKPAFDIIVQALGGIMSVTGEPGGPPLRPGVSQGDSVAGMFAAIAILAALQHRERTSLGQWIDMSMLDGQVTLMENAFARFFATGDVPGPLGSRHPALTPFQAFPTADGFIVVALLHDNPEIWRRFVELMDCAELSADPRFCDGRYRTENYAALAPMLTEAFKQRSTGEWLIRLSRADISCAPVQNVAEAAEDPQVREREMLKDIPRGDGGKLTVANTPFRFQTARTGPQGPAPGLGEHTDGVLRDLLKLSPAELMKLRTIGVTSVRRKE</sequence>
<accession>A0A948RVJ9</accession>
<dbReference type="Gene3D" id="3.30.1540.10">
    <property type="entry name" value="formyl-coa transferase, domain 3"/>
    <property type="match status" value="1"/>
</dbReference>
<dbReference type="AlphaFoldDB" id="A0A948RVJ9"/>
<dbReference type="Pfam" id="PF02515">
    <property type="entry name" value="CoA_transf_3"/>
    <property type="match status" value="1"/>
</dbReference>
<dbReference type="PANTHER" id="PTHR48207:SF3">
    <property type="entry name" value="SUCCINATE--HYDROXYMETHYLGLUTARATE COA-TRANSFERASE"/>
    <property type="match status" value="1"/>
</dbReference>
<comment type="caution">
    <text evidence="2">The sequence shown here is derived from an EMBL/GenBank/DDBJ whole genome shotgun (WGS) entry which is preliminary data.</text>
</comment>
<evidence type="ECO:0000313" key="2">
    <source>
        <dbReference type="EMBL" id="MBU2691820.1"/>
    </source>
</evidence>
<dbReference type="SUPFAM" id="SSF89796">
    <property type="entry name" value="CoA-transferase family III (CaiB/BaiF)"/>
    <property type="match status" value="1"/>
</dbReference>
<gene>
    <name evidence="2" type="ORF">KJ970_12940</name>
</gene>
<dbReference type="Gene3D" id="3.40.50.10540">
    <property type="entry name" value="Crotonobetainyl-coa:carnitine coa-transferase, domain 1"/>
    <property type="match status" value="1"/>
</dbReference>
<name>A0A948RVJ9_UNCEI</name>
<dbReference type="EMBL" id="JAHJDP010000077">
    <property type="protein sequence ID" value="MBU2691820.1"/>
    <property type="molecule type" value="Genomic_DNA"/>
</dbReference>
<dbReference type="Proteomes" id="UP000777784">
    <property type="component" value="Unassembled WGS sequence"/>
</dbReference>
<proteinExistence type="predicted"/>
<reference evidence="2" key="1">
    <citation type="submission" date="2021-05" db="EMBL/GenBank/DDBJ databases">
        <title>Energy efficiency and biological interactions define the core microbiome of deep oligotrophic groundwater.</title>
        <authorList>
            <person name="Mehrshad M."/>
            <person name="Lopez-Fernandez M."/>
            <person name="Bell E."/>
            <person name="Bernier-Latmani R."/>
            <person name="Bertilsson S."/>
            <person name="Dopson M."/>
        </authorList>
    </citation>
    <scope>NUCLEOTIDE SEQUENCE</scope>
    <source>
        <strain evidence="2">Modern_marine.mb.64</strain>
    </source>
</reference>
<evidence type="ECO:0000256" key="1">
    <source>
        <dbReference type="ARBA" id="ARBA00022679"/>
    </source>
</evidence>
<dbReference type="InterPro" id="IPR023606">
    <property type="entry name" value="CoA-Trfase_III_dom_1_sf"/>
</dbReference>
<evidence type="ECO:0000313" key="3">
    <source>
        <dbReference type="Proteomes" id="UP000777784"/>
    </source>
</evidence>
<protein>
    <submittedName>
        <fullName evidence="2">CoA transferase</fullName>
    </submittedName>
</protein>